<feature type="region of interest" description="Disordered" evidence="1">
    <location>
        <begin position="1"/>
        <end position="34"/>
    </location>
</feature>
<dbReference type="Proteomes" id="UP000754821">
    <property type="component" value="Unassembled WGS sequence"/>
</dbReference>
<proteinExistence type="predicted"/>
<dbReference type="EMBL" id="RRZC01000006">
    <property type="protein sequence ID" value="MBE0403500.1"/>
    <property type="molecule type" value="Genomic_DNA"/>
</dbReference>
<name>A0ABR9FAJ3_9GAMM</name>
<comment type="caution">
    <text evidence="2">The sequence shown here is derived from an EMBL/GenBank/DDBJ whole genome shotgun (WGS) entry which is preliminary data.</text>
</comment>
<accession>A0ABR9FAJ3</accession>
<protein>
    <submittedName>
        <fullName evidence="2">Uncharacterized protein</fullName>
    </submittedName>
</protein>
<gene>
    <name evidence="2" type="ORF">EI163_07990</name>
</gene>
<keyword evidence="3" id="KW-1185">Reference proteome</keyword>
<evidence type="ECO:0000256" key="1">
    <source>
        <dbReference type="SAM" id="MobiDB-lite"/>
    </source>
</evidence>
<organism evidence="2 3">
    <name type="scientific">Halomonas citrativorans</name>
    <dbReference type="NCBI Taxonomy" id="2742612"/>
    <lineage>
        <taxon>Bacteria</taxon>
        <taxon>Pseudomonadati</taxon>
        <taxon>Pseudomonadota</taxon>
        <taxon>Gammaproteobacteria</taxon>
        <taxon>Oceanospirillales</taxon>
        <taxon>Halomonadaceae</taxon>
        <taxon>Halomonas</taxon>
    </lineage>
</organism>
<evidence type="ECO:0000313" key="2">
    <source>
        <dbReference type="EMBL" id="MBE0403500.1"/>
    </source>
</evidence>
<feature type="compositionally biased region" description="Basic and acidic residues" evidence="1">
    <location>
        <begin position="21"/>
        <end position="34"/>
    </location>
</feature>
<reference evidence="2 3" key="1">
    <citation type="submission" date="2020-07" db="EMBL/GenBank/DDBJ databases">
        <title>Halophilic bacteria isolated from french cheeses.</title>
        <authorList>
            <person name="Kothe C.I."/>
            <person name="Farah-Kraiem B."/>
            <person name="Renault P."/>
            <person name="Dridi B."/>
        </authorList>
    </citation>
    <scope>NUCLEOTIDE SEQUENCE [LARGE SCALE GENOMIC DNA]</scope>
    <source>
        <strain evidence="2 3">FME16</strain>
    </source>
</reference>
<evidence type="ECO:0000313" key="3">
    <source>
        <dbReference type="Proteomes" id="UP000754821"/>
    </source>
</evidence>
<sequence length="59" mass="6071">MALKGDPRTGGDEPSVVDMSDNGKVDPCASDKEPGYLDGHPSIAGALTVTAALLEWVNT</sequence>
<dbReference type="RefSeq" id="WP_192527325.1">
    <property type="nucleotide sequence ID" value="NZ_RRZC01000006.1"/>
</dbReference>
<feature type="compositionally biased region" description="Basic and acidic residues" evidence="1">
    <location>
        <begin position="1"/>
        <end position="11"/>
    </location>
</feature>